<dbReference type="Pfam" id="PF10908">
    <property type="entry name" value="Tlde1_dom"/>
    <property type="match status" value="1"/>
</dbReference>
<gene>
    <name evidence="2" type="ORF">MNBD_ALPHA03-625</name>
</gene>
<feature type="domain" description="Tlde1" evidence="1">
    <location>
        <begin position="23"/>
        <end position="140"/>
    </location>
</feature>
<evidence type="ECO:0000313" key="2">
    <source>
        <dbReference type="EMBL" id="VAX04111.1"/>
    </source>
</evidence>
<proteinExistence type="predicted"/>
<dbReference type="EMBL" id="UOFW01000077">
    <property type="protein sequence ID" value="VAX04111.1"/>
    <property type="molecule type" value="Genomic_DNA"/>
</dbReference>
<name>A0A3B1AQV4_9ZZZZ</name>
<accession>A0A3B1AQV4</accession>
<dbReference type="AlphaFoldDB" id="A0A3B1AQV4"/>
<sequence>MIDCKFELNNKPMSTFWCGAASFPAFSGLGKHVNRWTSACHPNLGPIPPGTYYIFDRQSGGLLGAFRDLFNDHSTWFALHAIDGKIDDETYCNQVKRGQFRLHPKGPEGISLGCITIDDLRDYLYLRTILKNFTPVAVPGSTLKAYGKVVVR</sequence>
<evidence type="ECO:0000259" key="1">
    <source>
        <dbReference type="Pfam" id="PF10908"/>
    </source>
</evidence>
<organism evidence="2">
    <name type="scientific">hydrothermal vent metagenome</name>
    <dbReference type="NCBI Taxonomy" id="652676"/>
    <lineage>
        <taxon>unclassified sequences</taxon>
        <taxon>metagenomes</taxon>
        <taxon>ecological metagenomes</taxon>
    </lineage>
</organism>
<reference evidence="2" key="1">
    <citation type="submission" date="2018-06" db="EMBL/GenBank/DDBJ databases">
        <authorList>
            <person name="Zhirakovskaya E."/>
        </authorList>
    </citation>
    <scope>NUCLEOTIDE SEQUENCE</scope>
</reference>
<dbReference type="InterPro" id="IPR021225">
    <property type="entry name" value="Tlde1_dom"/>
</dbReference>
<protein>
    <recommendedName>
        <fullName evidence="1">Tlde1 domain-containing protein</fullName>
    </recommendedName>
</protein>